<dbReference type="Pfam" id="PF12833">
    <property type="entry name" value="HTH_18"/>
    <property type="match status" value="1"/>
</dbReference>
<evidence type="ECO:0000256" key="3">
    <source>
        <dbReference type="ARBA" id="ARBA00023163"/>
    </source>
</evidence>
<comment type="caution">
    <text evidence="5">The sequence shown here is derived from an EMBL/GenBank/DDBJ whole genome shotgun (WGS) entry which is preliminary data.</text>
</comment>
<evidence type="ECO:0000256" key="2">
    <source>
        <dbReference type="ARBA" id="ARBA00023125"/>
    </source>
</evidence>
<dbReference type="EMBL" id="BMVB01000001">
    <property type="protein sequence ID" value="GHC34375.1"/>
    <property type="molecule type" value="Genomic_DNA"/>
</dbReference>
<protein>
    <submittedName>
        <fullName evidence="5">AraC family transcriptional regulator</fullName>
    </submittedName>
</protein>
<gene>
    <name evidence="5" type="ORF">GCM10010507_03910</name>
</gene>
<dbReference type="SUPFAM" id="SSF46689">
    <property type="entry name" value="Homeodomain-like"/>
    <property type="match status" value="2"/>
</dbReference>
<dbReference type="InterPro" id="IPR018060">
    <property type="entry name" value="HTH_AraC"/>
</dbReference>
<dbReference type="SUPFAM" id="SSF51182">
    <property type="entry name" value="RmlC-like cupins"/>
    <property type="match status" value="1"/>
</dbReference>
<dbReference type="SMART" id="SM00342">
    <property type="entry name" value="HTH_ARAC"/>
    <property type="match status" value="1"/>
</dbReference>
<keyword evidence="1" id="KW-0805">Transcription regulation</keyword>
<evidence type="ECO:0000313" key="5">
    <source>
        <dbReference type="EMBL" id="GHC34375.1"/>
    </source>
</evidence>
<dbReference type="Proteomes" id="UP000646244">
    <property type="component" value="Unassembled WGS sequence"/>
</dbReference>
<dbReference type="GO" id="GO:0043565">
    <property type="term" value="F:sequence-specific DNA binding"/>
    <property type="evidence" value="ECO:0007669"/>
    <property type="project" value="InterPro"/>
</dbReference>
<evidence type="ECO:0000313" key="6">
    <source>
        <dbReference type="Proteomes" id="UP000646244"/>
    </source>
</evidence>
<dbReference type="RefSeq" id="WP_190107819.1">
    <property type="nucleotide sequence ID" value="NZ_BMVB01000001.1"/>
</dbReference>
<proteinExistence type="predicted"/>
<organism evidence="5 6">
    <name type="scientific">Streptomyces cinnamoneus</name>
    <name type="common">Streptoverticillium cinnamoneum</name>
    <dbReference type="NCBI Taxonomy" id="53446"/>
    <lineage>
        <taxon>Bacteria</taxon>
        <taxon>Bacillati</taxon>
        <taxon>Actinomycetota</taxon>
        <taxon>Actinomycetes</taxon>
        <taxon>Kitasatosporales</taxon>
        <taxon>Streptomycetaceae</taxon>
        <taxon>Streptomyces</taxon>
        <taxon>Streptomyces cinnamoneus group</taxon>
    </lineage>
</organism>
<evidence type="ECO:0000256" key="1">
    <source>
        <dbReference type="ARBA" id="ARBA00023015"/>
    </source>
</evidence>
<dbReference type="Gene3D" id="2.60.120.10">
    <property type="entry name" value="Jelly Rolls"/>
    <property type="match status" value="1"/>
</dbReference>
<feature type="domain" description="HTH araC/xylS-type" evidence="4">
    <location>
        <begin position="182"/>
        <end position="280"/>
    </location>
</feature>
<accession>A0A918TA19</accession>
<keyword evidence="2" id="KW-0238">DNA-binding</keyword>
<dbReference type="InterPro" id="IPR014710">
    <property type="entry name" value="RmlC-like_jellyroll"/>
</dbReference>
<name>A0A918TA19_STRCJ</name>
<evidence type="ECO:0000259" key="4">
    <source>
        <dbReference type="PROSITE" id="PS01124"/>
    </source>
</evidence>
<dbReference type="PROSITE" id="PS01124">
    <property type="entry name" value="HTH_ARAC_FAMILY_2"/>
    <property type="match status" value="1"/>
</dbReference>
<sequence length="304" mass="32933">MDVLSDTMAALRTGRPYSTLSERRGRWRTDIAPYAGVGFHVVLRGSCRLILRQGAGEPVELAEGDAVFLPHGTAHALAGDSPEPTVLLCGAYRLDRSRAHPLLEDYPEVIRLPTRPGRHAALAATVVLLGDELQRPGPGTDATLPALLELMLVYLMRAWYEERTAQQADTGWCRALADPAIGIALRALHADPAQPWTVAGLAGRAGLSRAAFARRFAALVGRPPLAYLTWWRLTLAARLLRESDAPLAAVAQRIGYTSQFAFAHAFKRAYGVSAGRYRQERLADHEQVNVWEATTTTGGPAAAG</sequence>
<reference evidence="5" key="2">
    <citation type="submission" date="2020-09" db="EMBL/GenBank/DDBJ databases">
        <authorList>
            <person name="Sun Q."/>
            <person name="Ohkuma M."/>
        </authorList>
    </citation>
    <scope>NUCLEOTIDE SEQUENCE</scope>
    <source>
        <strain evidence="5">JCM 4633</strain>
    </source>
</reference>
<dbReference type="InterPro" id="IPR050204">
    <property type="entry name" value="AraC_XylS_family_regulators"/>
</dbReference>
<keyword evidence="3" id="KW-0804">Transcription</keyword>
<dbReference type="InterPro" id="IPR032783">
    <property type="entry name" value="AraC_lig"/>
</dbReference>
<dbReference type="Pfam" id="PF12852">
    <property type="entry name" value="Cupin_6"/>
    <property type="match status" value="1"/>
</dbReference>
<dbReference type="PROSITE" id="PS00041">
    <property type="entry name" value="HTH_ARAC_FAMILY_1"/>
    <property type="match status" value="1"/>
</dbReference>
<dbReference type="PANTHER" id="PTHR46796">
    <property type="entry name" value="HTH-TYPE TRANSCRIPTIONAL ACTIVATOR RHAS-RELATED"/>
    <property type="match status" value="1"/>
</dbReference>
<dbReference type="InterPro" id="IPR009057">
    <property type="entry name" value="Homeodomain-like_sf"/>
</dbReference>
<dbReference type="InterPro" id="IPR011051">
    <property type="entry name" value="RmlC_Cupin_sf"/>
</dbReference>
<dbReference type="PANTHER" id="PTHR46796:SF13">
    <property type="entry name" value="HTH-TYPE TRANSCRIPTIONAL ACTIVATOR RHAS"/>
    <property type="match status" value="1"/>
</dbReference>
<reference evidence="5" key="1">
    <citation type="journal article" date="2014" name="Int. J. Syst. Evol. Microbiol.">
        <title>Complete genome sequence of Corynebacterium casei LMG S-19264T (=DSM 44701T), isolated from a smear-ripened cheese.</title>
        <authorList>
            <consortium name="US DOE Joint Genome Institute (JGI-PGF)"/>
            <person name="Walter F."/>
            <person name="Albersmeier A."/>
            <person name="Kalinowski J."/>
            <person name="Ruckert C."/>
        </authorList>
    </citation>
    <scope>NUCLEOTIDE SEQUENCE</scope>
    <source>
        <strain evidence="5">JCM 4633</strain>
    </source>
</reference>
<dbReference type="GO" id="GO:0003700">
    <property type="term" value="F:DNA-binding transcription factor activity"/>
    <property type="evidence" value="ECO:0007669"/>
    <property type="project" value="InterPro"/>
</dbReference>
<dbReference type="Gene3D" id="1.10.10.60">
    <property type="entry name" value="Homeodomain-like"/>
    <property type="match status" value="2"/>
</dbReference>
<dbReference type="InterPro" id="IPR018062">
    <property type="entry name" value="HTH_AraC-typ_CS"/>
</dbReference>
<dbReference type="AlphaFoldDB" id="A0A918TA19"/>